<accession>A0A1T3P505</accession>
<dbReference type="OrthoDB" id="4789362at2"/>
<name>A0A1T3P505_9ACTN</name>
<sequence>MTDPFWARHTDHGRYYLDPATGELLPSVTNVIGTCVAKERLVPWAAKITAEWAADHPDEIRDHVGADRAALIRAMTGAHVAITEHAMDLGTRVHAGAEAKVLGAPVPDDSEAAPYLCQLDKWLTAWRVDPDRDIEAAELTVINRTVGFAGTGDLLVWLRTGRLRRRQLWLIDYKSSATRPASSVYPEYDLQLGALRNGETVLLPDGTELPMPRVQRAGILNLRARSHAFVPMPANDATWNAFRNLVPVARWLHDAPTTHPALKPPPWADEPTTGEAA</sequence>
<gene>
    <name evidence="2" type="ORF">B4N89_27325</name>
</gene>
<evidence type="ECO:0000313" key="3">
    <source>
        <dbReference type="Proteomes" id="UP000190037"/>
    </source>
</evidence>
<evidence type="ECO:0008006" key="4">
    <source>
        <dbReference type="Google" id="ProtNLM"/>
    </source>
</evidence>
<dbReference type="STRING" id="159449.B4N89_27325"/>
<keyword evidence="3" id="KW-1185">Reference proteome</keyword>
<dbReference type="RefSeq" id="WP_078978436.1">
    <property type="nucleotide sequence ID" value="NZ_MWQN01000001.1"/>
</dbReference>
<feature type="region of interest" description="Disordered" evidence="1">
    <location>
        <begin position="257"/>
        <end position="277"/>
    </location>
</feature>
<evidence type="ECO:0000256" key="1">
    <source>
        <dbReference type="SAM" id="MobiDB-lite"/>
    </source>
</evidence>
<evidence type="ECO:0000313" key="2">
    <source>
        <dbReference type="EMBL" id="OPC84143.1"/>
    </source>
</evidence>
<reference evidence="2 3" key="1">
    <citation type="submission" date="2017-03" db="EMBL/GenBank/DDBJ databases">
        <title>Draft genome sequence of Streptomyces scabrisporus NF3, endophyte isolated from Amphipterygium adstringens.</title>
        <authorList>
            <person name="Vazquez M."/>
            <person name="Ceapa C.D."/>
            <person name="Rodriguez Luna D."/>
            <person name="Sanchez Esquivel S."/>
        </authorList>
    </citation>
    <scope>NUCLEOTIDE SEQUENCE [LARGE SCALE GENOMIC DNA]</scope>
    <source>
        <strain evidence="2 3">NF3</strain>
    </source>
</reference>
<protein>
    <recommendedName>
        <fullName evidence="4">PD-(D/E)XK endonuclease-like domain-containing protein</fullName>
    </recommendedName>
</protein>
<dbReference type="EMBL" id="MWQN01000001">
    <property type="protein sequence ID" value="OPC84143.1"/>
    <property type="molecule type" value="Genomic_DNA"/>
</dbReference>
<organism evidence="2 3">
    <name type="scientific">Embleya scabrispora</name>
    <dbReference type="NCBI Taxonomy" id="159449"/>
    <lineage>
        <taxon>Bacteria</taxon>
        <taxon>Bacillati</taxon>
        <taxon>Actinomycetota</taxon>
        <taxon>Actinomycetes</taxon>
        <taxon>Kitasatosporales</taxon>
        <taxon>Streptomycetaceae</taxon>
        <taxon>Embleya</taxon>
    </lineage>
</organism>
<proteinExistence type="predicted"/>
<comment type="caution">
    <text evidence="2">The sequence shown here is derived from an EMBL/GenBank/DDBJ whole genome shotgun (WGS) entry which is preliminary data.</text>
</comment>
<dbReference type="Proteomes" id="UP000190037">
    <property type="component" value="Unassembled WGS sequence"/>
</dbReference>
<dbReference type="AlphaFoldDB" id="A0A1T3P505"/>